<gene>
    <name evidence="2" type="ORF">UFOPK1572_00285</name>
</gene>
<evidence type="ECO:0000259" key="1">
    <source>
        <dbReference type="PROSITE" id="PS01031"/>
    </source>
</evidence>
<accession>A0A6J6CM60</accession>
<protein>
    <submittedName>
        <fullName evidence="2">Unannotated protein</fullName>
    </submittedName>
</protein>
<proteinExistence type="predicted"/>
<dbReference type="PROSITE" id="PS01031">
    <property type="entry name" value="SHSP"/>
    <property type="match status" value="1"/>
</dbReference>
<dbReference type="EMBL" id="CAEZTC010000021">
    <property type="protein sequence ID" value="CAB4552630.1"/>
    <property type="molecule type" value="Genomic_DNA"/>
</dbReference>
<dbReference type="SUPFAM" id="SSF49764">
    <property type="entry name" value="HSP20-like chaperones"/>
    <property type="match status" value="1"/>
</dbReference>
<dbReference type="InterPro" id="IPR002068">
    <property type="entry name" value="A-crystallin/Hsp20_dom"/>
</dbReference>
<dbReference type="CDD" id="cd06464">
    <property type="entry name" value="ACD_sHsps-like"/>
    <property type="match status" value="1"/>
</dbReference>
<dbReference type="Gene3D" id="2.60.40.790">
    <property type="match status" value="1"/>
</dbReference>
<dbReference type="Pfam" id="PF00011">
    <property type="entry name" value="HSP20"/>
    <property type="match status" value="1"/>
</dbReference>
<evidence type="ECO:0000313" key="2">
    <source>
        <dbReference type="EMBL" id="CAB4552630.1"/>
    </source>
</evidence>
<feature type="domain" description="SHSP" evidence="1">
    <location>
        <begin position="31"/>
        <end position="145"/>
    </location>
</feature>
<reference evidence="2" key="1">
    <citation type="submission" date="2020-05" db="EMBL/GenBank/DDBJ databases">
        <authorList>
            <person name="Chiriac C."/>
            <person name="Salcher M."/>
            <person name="Ghai R."/>
            <person name="Kavagutti S V."/>
        </authorList>
    </citation>
    <scope>NUCLEOTIDE SEQUENCE</scope>
</reference>
<dbReference type="InterPro" id="IPR008978">
    <property type="entry name" value="HSP20-like_chaperone"/>
</dbReference>
<name>A0A6J6CM60_9ZZZZ</name>
<organism evidence="2">
    <name type="scientific">freshwater metagenome</name>
    <dbReference type="NCBI Taxonomy" id="449393"/>
    <lineage>
        <taxon>unclassified sequences</taxon>
        <taxon>metagenomes</taxon>
        <taxon>ecological metagenomes</taxon>
    </lineage>
</organism>
<sequence>MSLVRKVAADFDWPAWMAGRSVLDFPESWIDSTGEAAIRVEEFQDHDELIVRAEAPGVNPEDDIEVTVTEGMLRIMVQRKKESKHEGARHYRSEFQYGSFVRTLALPAGATDKDVKARYTDGVLEVRIPMNGKQAESKKVTVTRH</sequence>
<dbReference type="PANTHER" id="PTHR11527">
    <property type="entry name" value="HEAT-SHOCK PROTEIN 20 FAMILY MEMBER"/>
    <property type="match status" value="1"/>
</dbReference>
<dbReference type="AlphaFoldDB" id="A0A6J6CM60"/>
<dbReference type="InterPro" id="IPR031107">
    <property type="entry name" value="Small_HSP"/>
</dbReference>